<evidence type="ECO:0000313" key="1">
    <source>
        <dbReference type="EMBL" id="ADC90785.1"/>
    </source>
</evidence>
<dbReference type="Proteomes" id="UP000008234">
    <property type="component" value="Chromosome"/>
</dbReference>
<accession>D3R0R8</accession>
<dbReference type="AlphaFoldDB" id="D3R0R8"/>
<evidence type="ECO:0000313" key="2">
    <source>
        <dbReference type="Proteomes" id="UP000008234"/>
    </source>
</evidence>
<dbReference type="HOGENOM" id="CLU_3253701_0_0_9"/>
<organism evidence="1 2">
    <name type="scientific">Mageeibacillus indolicus (strain UPII9-5)</name>
    <name type="common">Clostridiales genomosp. BVAB3 (strain UPII9-5)</name>
    <dbReference type="NCBI Taxonomy" id="699246"/>
    <lineage>
        <taxon>Bacteria</taxon>
        <taxon>Bacillati</taxon>
        <taxon>Bacillota</taxon>
        <taxon>Clostridia</taxon>
        <taxon>Eubacteriales</taxon>
        <taxon>Oscillospiraceae</taxon>
        <taxon>Mageeibacillus</taxon>
    </lineage>
</organism>
<keyword evidence="2" id="KW-1185">Reference proteome</keyword>
<protein>
    <submittedName>
        <fullName evidence="1">Uncharacterized protein</fullName>
    </submittedName>
</protein>
<dbReference type="EMBL" id="CP001850">
    <property type="protein sequence ID" value="ADC90785.1"/>
    <property type="molecule type" value="Genomic_DNA"/>
</dbReference>
<dbReference type="KEGG" id="clo:HMPREF0868_0442"/>
<proteinExistence type="predicted"/>
<name>D3R0R8_MAGIU</name>
<sequence>MHLRQLLVIHNNTSCANLLSNSQHSNSNIFSTICRDVKFRPY</sequence>
<reference evidence="2" key="1">
    <citation type="submission" date="2009-12" db="EMBL/GenBank/DDBJ databases">
        <title>Sequence of Clostridiales genomosp. BVAB3 str. UPII9-5.</title>
        <authorList>
            <person name="Madupu R."/>
            <person name="Durkin A.S."/>
            <person name="Torralba M."/>
            <person name="Methe B."/>
            <person name="Sutton G.G."/>
            <person name="Strausberg R.L."/>
            <person name="Nelson K.E."/>
        </authorList>
    </citation>
    <scope>NUCLEOTIDE SEQUENCE [LARGE SCALE GENOMIC DNA]</scope>
    <source>
        <strain evidence="2">UPII9-5</strain>
    </source>
</reference>
<gene>
    <name evidence="1" type="ordered locus">HMPREF0868_0442</name>
</gene>